<keyword evidence="3" id="KW-0732">Signal</keyword>
<dbReference type="Proteomes" id="UP000248688">
    <property type="component" value="Chromosome"/>
</dbReference>
<keyword evidence="4" id="KW-0472">Membrane</keyword>
<gene>
    <name evidence="8" type="ORF">DN752_05070</name>
</gene>
<organism evidence="8 9">
    <name type="scientific">Echinicola strongylocentroti</name>
    <dbReference type="NCBI Taxonomy" id="1795355"/>
    <lineage>
        <taxon>Bacteria</taxon>
        <taxon>Pseudomonadati</taxon>
        <taxon>Bacteroidota</taxon>
        <taxon>Cytophagia</taxon>
        <taxon>Cytophagales</taxon>
        <taxon>Cyclobacteriaceae</taxon>
        <taxon>Echinicola</taxon>
    </lineage>
</organism>
<proteinExistence type="inferred from homology"/>
<sequence length="586" mass="66965">MKLRNNLYKIMLCALPILGMGTGCSDFLEEVNPNEMSTESFWKTVDDLDAGLIGVYNAFKNQNLLAISDEYNRSDMTWPGWGRPNTSNQYYLQEFNESSSTPNNKWDALYKGIFRANQVIVASEELIPTLKDESSQERANTILAQARFFRGLFYFYLSTGFNEGNVPIFDFVPQNEEEFYQPVKPKEEVMAFYLADLEYAHEHLPPSYSRDIDQGRVTAGAAAAVLGKSHLYNENYSQAMEYFEDVMENPAYGYALTENIGDNFTTTNELNSESILEINYSLAYKSEISVWAEEQVSNSLNFAVSPVGGWRSIYPSCWLIMAYKEDPVDINDPRNYVVDEDGSTRLRKYSLRTSYSIALVDDTDLEYYGTSTAEATAFNNKETGYFRKYSNWEIVEDEKDIVPNLRSGVNVRVIRLADVYLMYAEALLMGDGNVEEAMTYINRVRHRSALQLLGMDGTGEYPAAAHDNQTYDVQSLMDHLMYVERPLELSLEGNAIRTIDLRRWGITKDRFEELSQRRYYTDNFAFVNSNGQSVTRWASVLTTEEMESEILMDYQQAASNYIASEHAYWPIPNSEIVANPQIGGED</sequence>
<dbReference type="Gene3D" id="1.25.40.390">
    <property type="match status" value="1"/>
</dbReference>
<feature type="domain" description="SusD-like N-terminal" evidence="7">
    <location>
        <begin position="26"/>
        <end position="228"/>
    </location>
</feature>
<evidence type="ECO:0000256" key="2">
    <source>
        <dbReference type="ARBA" id="ARBA00006275"/>
    </source>
</evidence>
<dbReference type="RefSeq" id="WP_112782951.1">
    <property type="nucleotide sequence ID" value="NZ_CP030041.1"/>
</dbReference>
<dbReference type="AlphaFoldDB" id="A0A2Z4IEN9"/>
<dbReference type="GO" id="GO:0009279">
    <property type="term" value="C:cell outer membrane"/>
    <property type="evidence" value="ECO:0007669"/>
    <property type="project" value="UniProtKB-SubCell"/>
</dbReference>
<dbReference type="EMBL" id="CP030041">
    <property type="protein sequence ID" value="AWW29551.1"/>
    <property type="molecule type" value="Genomic_DNA"/>
</dbReference>
<reference evidence="8 9" key="1">
    <citation type="submission" date="2018-06" db="EMBL/GenBank/DDBJ databases">
        <title>Echinicola strongylocentroti sp. nov., isolated from a sea urchin Strongylocentrotus intermedius.</title>
        <authorList>
            <person name="Bae S.S."/>
        </authorList>
    </citation>
    <scope>NUCLEOTIDE SEQUENCE [LARGE SCALE GENOMIC DNA]</scope>
    <source>
        <strain evidence="8 9">MEBiC08714</strain>
    </source>
</reference>
<evidence type="ECO:0000313" key="8">
    <source>
        <dbReference type="EMBL" id="AWW29551.1"/>
    </source>
</evidence>
<dbReference type="KEGG" id="est:DN752_05070"/>
<comment type="subcellular location">
    <subcellularLocation>
        <location evidence="1">Cell outer membrane</location>
    </subcellularLocation>
</comment>
<evidence type="ECO:0000259" key="6">
    <source>
        <dbReference type="Pfam" id="PF07980"/>
    </source>
</evidence>
<dbReference type="Pfam" id="PF14322">
    <property type="entry name" value="SusD-like_3"/>
    <property type="match status" value="1"/>
</dbReference>
<evidence type="ECO:0000259" key="7">
    <source>
        <dbReference type="Pfam" id="PF14322"/>
    </source>
</evidence>
<comment type="similarity">
    <text evidence="2">Belongs to the SusD family.</text>
</comment>
<evidence type="ECO:0000256" key="3">
    <source>
        <dbReference type="ARBA" id="ARBA00022729"/>
    </source>
</evidence>
<dbReference type="Pfam" id="PF07980">
    <property type="entry name" value="SusD_RagB"/>
    <property type="match status" value="1"/>
</dbReference>
<evidence type="ECO:0000256" key="4">
    <source>
        <dbReference type="ARBA" id="ARBA00023136"/>
    </source>
</evidence>
<name>A0A2Z4IEN9_9BACT</name>
<evidence type="ECO:0000256" key="5">
    <source>
        <dbReference type="ARBA" id="ARBA00023237"/>
    </source>
</evidence>
<dbReference type="SUPFAM" id="SSF48452">
    <property type="entry name" value="TPR-like"/>
    <property type="match status" value="1"/>
</dbReference>
<evidence type="ECO:0000313" key="9">
    <source>
        <dbReference type="Proteomes" id="UP000248688"/>
    </source>
</evidence>
<dbReference type="OrthoDB" id="5694214at2"/>
<accession>A0A2Z4IEN9</accession>
<feature type="domain" description="RagB/SusD" evidence="6">
    <location>
        <begin position="273"/>
        <end position="582"/>
    </location>
</feature>
<dbReference type="PROSITE" id="PS51257">
    <property type="entry name" value="PROKAR_LIPOPROTEIN"/>
    <property type="match status" value="1"/>
</dbReference>
<dbReference type="InterPro" id="IPR011990">
    <property type="entry name" value="TPR-like_helical_dom_sf"/>
</dbReference>
<evidence type="ECO:0000256" key="1">
    <source>
        <dbReference type="ARBA" id="ARBA00004442"/>
    </source>
</evidence>
<protein>
    <submittedName>
        <fullName evidence="8">RagB/SusD family nutrient uptake outer membrane protein</fullName>
    </submittedName>
</protein>
<dbReference type="InterPro" id="IPR012944">
    <property type="entry name" value="SusD_RagB_dom"/>
</dbReference>
<keyword evidence="9" id="KW-1185">Reference proteome</keyword>
<dbReference type="InterPro" id="IPR033985">
    <property type="entry name" value="SusD-like_N"/>
</dbReference>
<keyword evidence="5" id="KW-0998">Cell outer membrane</keyword>